<comment type="caution">
    <text evidence="1">The sequence shown here is derived from an EMBL/GenBank/DDBJ whole genome shotgun (WGS) entry which is preliminary data.</text>
</comment>
<proteinExistence type="predicted"/>
<evidence type="ECO:0000313" key="2">
    <source>
        <dbReference type="Proteomes" id="UP000257109"/>
    </source>
</evidence>
<keyword evidence="2" id="KW-1185">Reference proteome</keyword>
<gene>
    <name evidence="1" type="ORF">CR513_53738</name>
</gene>
<dbReference type="AlphaFoldDB" id="A0A371EN51"/>
<name>A0A371EN51_MUCPR</name>
<organism evidence="1 2">
    <name type="scientific">Mucuna pruriens</name>
    <name type="common">Velvet bean</name>
    <name type="synonym">Dolichos pruriens</name>
    <dbReference type="NCBI Taxonomy" id="157652"/>
    <lineage>
        <taxon>Eukaryota</taxon>
        <taxon>Viridiplantae</taxon>
        <taxon>Streptophyta</taxon>
        <taxon>Embryophyta</taxon>
        <taxon>Tracheophyta</taxon>
        <taxon>Spermatophyta</taxon>
        <taxon>Magnoliopsida</taxon>
        <taxon>eudicotyledons</taxon>
        <taxon>Gunneridae</taxon>
        <taxon>Pentapetalae</taxon>
        <taxon>rosids</taxon>
        <taxon>fabids</taxon>
        <taxon>Fabales</taxon>
        <taxon>Fabaceae</taxon>
        <taxon>Papilionoideae</taxon>
        <taxon>50 kb inversion clade</taxon>
        <taxon>NPAAA clade</taxon>
        <taxon>indigoferoid/millettioid clade</taxon>
        <taxon>Phaseoleae</taxon>
        <taxon>Mucuna</taxon>
    </lineage>
</organism>
<accession>A0A371EN51</accession>
<feature type="non-terminal residue" evidence="1">
    <location>
        <position position="1"/>
    </location>
</feature>
<reference evidence="1" key="1">
    <citation type="submission" date="2018-05" db="EMBL/GenBank/DDBJ databases">
        <title>Draft genome of Mucuna pruriens seed.</title>
        <authorList>
            <person name="Nnadi N.E."/>
            <person name="Vos R."/>
            <person name="Hasami M.H."/>
            <person name="Devisetty U.K."/>
            <person name="Aguiy J.C."/>
        </authorList>
    </citation>
    <scope>NUCLEOTIDE SEQUENCE [LARGE SCALE GENOMIC DNA]</scope>
    <source>
        <strain evidence="1">JCA_2017</strain>
    </source>
</reference>
<protein>
    <submittedName>
        <fullName evidence="1">Uncharacterized protein</fullName>
    </submittedName>
</protein>
<dbReference type="EMBL" id="QJKJ01013016">
    <property type="protein sequence ID" value="RDX67396.1"/>
    <property type="molecule type" value="Genomic_DNA"/>
</dbReference>
<sequence>MVKDLKPLTKQFLNKLWSTHRSKYEIQRKKKLEGNARVKHSTLQALRRDFEILKMKVGETITKYFA</sequence>
<evidence type="ECO:0000313" key="1">
    <source>
        <dbReference type="EMBL" id="RDX67396.1"/>
    </source>
</evidence>
<dbReference type="Proteomes" id="UP000257109">
    <property type="component" value="Unassembled WGS sequence"/>
</dbReference>